<proteinExistence type="predicted"/>
<feature type="domain" description="Major facilitator superfamily (MFS) profile" evidence="5">
    <location>
        <begin position="28"/>
        <end position="437"/>
    </location>
</feature>
<feature type="transmembrane region" description="Helical" evidence="4">
    <location>
        <begin position="349"/>
        <end position="368"/>
    </location>
</feature>
<dbReference type="OrthoDB" id="9781976at2"/>
<dbReference type="Gene3D" id="1.20.1250.20">
    <property type="entry name" value="MFS general substrate transporter like domains"/>
    <property type="match status" value="1"/>
</dbReference>
<dbReference type="GO" id="GO:0022857">
    <property type="term" value="F:transmembrane transporter activity"/>
    <property type="evidence" value="ECO:0007669"/>
    <property type="project" value="InterPro"/>
</dbReference>
<keyword evidence="2 4" id="KW-1133">Transmembrane helix</keyword>
<feature type="transmembrane region" description="Helical" evidence="4">
    <location>
        <begin position="414"/>
        <end position="432"/>
    </location>
</feature>
<gene>
    <name evidence="6" type="ORF">CAL12_23175</name>
</gene>
<evidence type="ECO:0000313" key="6">
    <source>
        <dbReference type="EMBL" id="ARP83432.1"/>
    </source>
</evidence>
<dbReference type="GO" id="GO:0005886">
    <property type="term" value="C:plasma membrane"/>
    <property type="evidence" value="ECO:0007669"/>
    <property type="project" value="TreeGrafter"/>
</dbReference>
<dbReference type="SUPFAM" id="SSF103473">
    <property type="entry name" value="MFS general substrate transporter"/>
    <property type="match status" value="1"/>
</dbReference>
<feature type="transmembrane region" description="Helical" evidence="4">
    <location>
        <begin position="323"/>
        <end position="343"/>
    </location>
</feature>
<evidence type="ECO:0000256" key="4">
    <source>
        <dbReference type="SAM" id="Phobius"/>
    </source>
</evidence>
<feature type="transmembrane region" description="Helical" evidence="4">
    <location>
        <begin position="291"/>
        <end position="311"/>
    </location>
</feature>
<dbReference type="InterPro" id="IPR011701">
    <property type="entry name" value="MFS"/>
</dbReference>
<sequence length="439" mass="44758">MKESTRAASAARKDGGTAYDFLARRLGPVPTIALAQLLGTSLWFSANSAADDLMRAWGATPGDIGLLTSAVQLGFILGTLAISVSGLADRFRASVIFVCSAIAGACLNAAFAWLAGGLTAGALLRFLVGICLAGIYPVGMKLIVHWAPERTGTALAQLVAMLTLGTALPHALRAAGAGLSWQTVIVASSVLALVAALLVRILGDGPRTRAAASASVASAAAAPTAARAGHGTEAMPDNVGRRPTIVDAFRVRRFRAAAIGYFGHMWELYAFWTLVPLLIARSSAAELVPGMGNSAASFCVIGIGALGCLLGGKLSQRLGSAKVALGALSLSGLCAVTFAAGWQTLDPRLLAVLLLVWGAAVVADSPQFSALSARACPPRLIGSALAIQNSIGFAITVVSIAGASALFQHIGLDATWLLVPGPVIGVLGYALASSERRVL</sequence>
<evidence type="ECO:0000259" key="5">
    <source>
        <dbReference type="PROSITE" id="PS50850"/>
    </source>
</evidence>
<keyword evidence="3 4" id="KW-0472">Membrane</keyword>
<evidence type="ECO:0000256" key="3">
    <source>
        <dbReference type="ARBA" id="ARBA00023136"/>
    </source>
</evidence>
<dbReference type="AlphaFoldDB" id="A0A1W6YQQ7"/>
<dbReference type="KEGG" id="bgv:CAL12_23175"/>
<dbReference type="STRING" id="1416806.CAL12_23175"/>
<dbReference type="InterPro" id="IPR036259">
    <property type="entry name" value="MFS_trans_sf"/>
</dbReference>
<evidence type="ECO:0000256" key="1">
    <source>
        <dbReference type="ARBA" id="ARBA00022692"/>
    </source>
</evidence>
<feature type="transmembrane region" description="Helical" evidence="4">
    <location>
        <begin position="64"/>
        <end position="88"/>
    </location>
</feature>
<dbReference type="PROSITE" id="PS50850">
    <property type="entry name" value="MFS"/>
    <property type="match status" value="1"/>
</dbReference>
<dbReference type="Pfam" id="PF07690">
    <property type="entry name" value="MFS_1"/>
    <property type="match status" value="1"/>
</dbReference>
<feature type="transmembrane region" description="Helical" evidence="4">
    <location>
        <begin position="95"/>
        <end position="116"/>
    </location>
</feature>
<dbReference type="PANTHER" id="PTHR23521:SF3">
    <property type="entry name" value="MFS TRANSPORTER"/>
    <property type="match status" value="1"/>
</dbReference>
<feature type="transmembrane region" description="Helical" evidence="4">
    <location>
        <begin position="178"/>
        <end position="199"/>
    </location>
</feature>
<keyword evidence="7" id="KW-1185">Reference proteome</keyword>
<keyword evidence="1 4" id="KW-0812">Transmembrane</keyword>
<dbReference type="InterPro" id="IPR020846">
    <property type="entry name" value="MFS_dom"/>
</dbReference>
<feature type="transmembrane region" description="Helical" evidence="4">
    <location>
        <begin position="258"/>
        <end position="279"/>
    </location>
</feature>
<dbReference type="EMBL" id="CP021108">
    <property type="protein sequence ID" value="ARP83432.1"/>
    <property type="molecule type" value="Genomic_DNA"/>
</dbReference>
<dbReference type="Proteomes" id="UP000194151">
    <property type="component" value="Chromosome"/>
</dbReference>
<feature type="transmembrane region" description="Helical" evidence="4">
    <location>
        <begin position="21"/>
        <end position="44"/>
    </location>
</feature>
<protein>
    <submittedName>
        <fullName evidence="6">MFS transporter</fullName>
    </submittedName>
</protein>
<name>A0A1W6YQQ7_9BORD</name>
<reference evidence="6 7" key="1">
    <citation type="submission" date="2017-05" db="EMBL/GenBank/DDBJ databases">
        <title>Complete and WGS of Bordetella genogroups.</title>
        <authorList>
            <person name="Spilker T."/>
            <person name="LiPuma J."/>
        </authorList>
    </citation>
    <scope>NUCLEOTIDE SEQUENCE [LARGE SCALE GENOMIC DNA]</scope>
    <source>
        <strain evidence="6 7">AU19157</strain>
    </source>
</reference>
<accession>A0A1W6YQQ7</accession>
<evidence type="ECO:0000313" key="7">
    <source>
        <dbReference type="Proteomes" id="UP000194151"/>
    </source>
</evidence>
<feature type="transmembrane region" description="Helical" evidence="4">
    <location>
        <begin position="380"/>
        <end position="402"/>
    </location>
</feature>
<dbReference type="PANTHER" id="PTHR23521">
    <property type="entry name" value="TRANSPORTER MFS SUPERFAMILY"/>
    <property type="match status" value="1"/>
</dbReference>
<organism evidence="6 7">
    <name type="scientific">Bordetella genomosp. 8</name>
    <dbReference type="NCBI Taxonomy" id="1416806"/>
    <lineage>
        <taxon>Bacteria</taxon>
        <taxon>Pseudomonadati</taxon>
        <taxon>Pseudomonadota</taxon>
        <taxon>Betaproteobacteria</taxon>
        <taxon>Burkholderiales</taxon>
        <taxon>Alcaligenaceae</taxon>
        <taxon>Bordetella</taxon>
    </lineage>
</organism>
<feature type="transmembrane region" description="Helical" evidence="4">
    <location>
        <begin position="122"/>
        <end position="143"/>
    </location>
</feature>
<feature type="transmembrane region" description="Helical" evidence="4">
    <location>
        <begin position="155"/>
        <end position="172"/>
    </location>
</feature>
<evidence type="ECO:0000256" key="2">
    <source>
        <dbReference type="ARBA" id="ARBA00022989"/>
    </source>
</evidence>